<protein>
    <submittedName>
        <fullName evidence="2">Uncharacterized protein</fullName>
    </submittedName>
</protein>
<feature type="compositionally biased region" description="Basic and acidic residues" evidence="1">
    <location>
        <begin position="41"/>
        <end position="53"/>
    </location>
</feature>
<keyword evidence="3" id="KW-1185">Reference proteome</keyword>
<accession>A0A3D9FFY0</accession>
<reference evidence="2 3" key="1">
    <citation type="submission" date="2018-07" db="EMBL/GenBank/DDBJ databases">
        <title>Genomic Encyclopedia of Type Strains, Phase IV (KMG-IV): sequencing the most valuable type-strain genomes for metagenomic binning, comparative biology and taxonomic classification.</title>
        <authorList>
            <person name="Goeker M."/>
        </authorList>
    </citation>
    <scope>NUCLEOTIDE SEQUENCE [LARGE SCALE GENOMIC DNA]</scope>
    <source>
        <strain evidence="2 3">DSM 26725</strain>
    </source>
</reference>
<dbReference type="RefSeq" id="WP_162843434.1">
    <property type="nucleotide sequence ID" value="NZ_QRDP01000004.1"/>
</dbReference>
<evidence type="ECO:0000313" key="2">
    <source>
        <dbReference type="EMBL" id="RED16663.1"/>
    </source>
</evidence>
<dbReference type="EMBL" id="QRDP01000004">
    <property type="protein sequence ID" value="RED16663.1"/>
    <property type="molecule type" value="Genomic_DNA"/>
</dbReference>
<feature type="region of interest" description="Disordered" evidence="1">
    <location>
        <begin position="28"/>
        <end position="53"/>
    </location>
</feature>
<organism evidence="2 3">
    <name type="scientific">Parasphingopyxis lamellibrachiae</name>
    <dbReference type="NCBI Taxonomy" id="680125"/>
    <lineage>
        <taxon>Bacteria</taxon>
        <taxon>Pseudomonadati</taxon>
        <taxon>Pseudomonadota</taxon>
        <taxon>Alphaproteobacteria</taxon>
        <taxon>Sphingomonadales</taxon>
        <taxon>Sphingomonadaceae</taxon>
        <taxon>Parasphingopyxis</taxon>
    </lineage>
</organism>
<proteinExistence type="predicted"/>
<comment type="caution">
    <text evidence="2">The sequence shown here is derived from an EMBL/GenBank/DDBJ whole genome shotgun (WGS) entry which is preliminary data.</text>
</comment>
<evidence type="ECO:0000256" key="1">
    <source>
        <dbReference type="SAM" id="MobiDB-lite"/>
    </source>
</evidence>
<dbReference type="Proteomes" id="UP000256310">
    <property type="component" value="Unassembled WGS sequence"/>
</dbReference>
<dbReference type="AlphaFoldDB" id="A0A3D9FFY0"/>
<sequence>MNLHKITITGRADRSCDGPKIVTLWPAHQQAPPAGTLADPIAERANRDPETGK</sequence>
<name>A0A3D9FFY0_9SPHN</name>
<evidence type="ECO:0000313" key="3">
    <source>
        <dbReference type="Proteomes" id="UP000256310"/>
    </source>
</evidence>
<gene>
    <name evidence="2" type="ORF">DFR46_1690</name>
</gene>